<comment type="caution">
    <text evidence="3">The sequence shown here is derived from an EMBL/GenBank/DDBJ whole genome shotgun (WGS) entry which is preliminary data.</text>
</comment>
<evidence type="ECO:0000256" key="2">
    <source>
        <dbReference type="SAM" id="MobiDB-lite"/>
    </source>
</evidence>
<evidence type="ECO:0000313" key="4">
    <source>
        <dbReference type="Proteomes" id="UP001278766"/>
    </source>
</evidence>
<sequence>MSASKGLLLETRKAEADHAEIQHKIDELVRQYGAWERQALADVEEGSRSIDAQFEKQRAGIAGIEPSLRESMEAVLRKNRDLEIAALRQTYQDQANQQRKHYDEQRQRYDAELFTAITALITAGPDRSPNHRPAFPGGPPDGFQTPVPAAVISRQPTATETFPAPPSVAEVPSQPQPFSLPTPTPTERDRQQIPFQTDASHDAQTRSPQHSAVHNQATPTTSFVDRRPTVEDYPDEDPPSTLRSPAGPASFSARDPPSPEPALSAASSPKFDSAPKRKANAESNHNSPAPPKRVKLERASEATKSNTDQPPPAVAEEGERVERTVTFDQVHGTPGKPAQYNHVIVQYPPTTGDFYILRCDEHGVHFGEHPLRGAAKHLASAQHGFMSKAHATAIETLGHRVVDCTKERANQNNQVALKAFKDGYKAFNANNLSQTRRAELGYPPLDPLNSQKAAQHRKRMAGIVNPLPCRFYVSTGGDLKYPVLILPWDDISPAGLMGTLADTGIFRETSEDGRPLGVPKPPKCYVYREVDGRIAGIKSWAKGYEDGGPLERKREFPVLCAESSDCRMWTVGWVKSAHLSNLDFDDPSSRDVPYVRAVREYFVNRVLRQPVVAPHGRTRIPPINTATEDVEMRDVGDVHRHYVDGDSDRDSISKGVSESENGPGRADVDSRRTSFSNRDDPQGGANGKPATSNIPSAQHIAAQALNLQGPPRSGFTAINAGSGADSTASRSARASLEPPSRAGSVSSTGGGHKRVFKIHARSSNRHPSQSHTSPSMVLPERPADGNMPGPTQPQGDVRKPSPASLQNILQDFPGPSVIAPRPSSQSPKPASARRPLPSGPMRSGSPSRSALLSAVNAKLTQSPRDTRAGSAPVQLPHHRDPVAEEIRLQGSASATPAPSRHVPLAPAPAPAPASVPASVPSSAPTSAPTPTPAAAAALAPSPSPTPAPPVEPIHRREQAPPPIQLPPPHATLPSLLHLNTTPLATPTASASNTRANSPALGHGGGGGKSGGSPNPNNSFSKPETPTLTPTLSHTPTNGFLPTMDVFDLSGFMDGDAELFRAAHPGQHLRLIDDHQSGVLATPSDAPLAVRIDPRRVKVAERVSVQGGAVCVVTIAYLPEEGGEGVVGRTQTLVLEKARSTARGMENGALHARRLCKRLGTWNKAVECPAPGFSLDSIKWRFTNQTPTPLSAGPAAGVGEELK</sequence>
<evidence type="ECO:0000313" key="3">
    <source>
        <dbReference type="EMBL" id="KAK3292376.1"/>
    </source>
</evidence>
<feature type="coiled-coil region" evidence="1">
    <location>
        <begin position="11"/>
        <end position="38"/>
    </location>
</feature>
<reference evidence="3" key="1">
    <citation type="journal article" date="2023" name="Mol. Phylogenet. Evol.">
        <title>Genome-scale phylogeny and comparative genomics of the fungal order Sordariales.</title>
        <authorList>
            <person name="Hensen N."/>
            <person name="Bonometti L."/>
            <person name="Westerberg I."/>
            <person name="Brannstrom I.O."/>
            <person name="Guillou S."/>
            <person name="Cros-Aarteil S."/>
            <person name="Calhoun S."/>
            <person name="Haridas S."/>
            <person name="Kuo A."/>
            <person name="Mondo S."/>
            <person name="Pangilinan J."/>
            <person name="Riley R."/>
            <person name="LaButti K."/>
            <person name="Andreopoulos B."/>
            <person name="Lipzen A."/>
            <person name="Chen C."/>
            <person name="Yan M."/>
            <person name="Daum C."/>
            <person name="Ng V."/>
            <person name="Clum A."/>
            <person name="Steindorff A."/>
            <person name="Ohm R.A."/>
            <person name="Martin F."/>
            <person name="Silar P."/>
            <person name="Natvig D.O."/>
            <person name="Lalanne C."/>
            <person name="Gautier V."/>
            <person name="Ament-Velasquez S.L."/>
            <person name="Kruys A."/>
            <person name="Hutchinson M.I."/>
            <person name="Powell A.J."/>
            <person name="Barry K."/>
            <person name="Miller A.N."/>
            <person name="Grigoriev I.V."/>
            <person name="Debuchy R."/>
            <person name="Gladieux P."/>
            <person name="Hiltunen Thoren M."/>
            <person name="Johannesson H."/>
        </authorList>
    </citation>
    <scope>NUCLEOTIDE SEQUENCE</scope>
    <source>
        <strain evidence="3">CBS 168.71</strain>
    </source>
</reference>
<dbReference type="Proteomes" id="UP001278766">
    <property type="component" value="Unassembled WGS sequence"/>
</dbReference>
<feature type="compositionally biased region" description="Low complexity" evidence="2">
    <location>
        <begin position="914"/>
        <end position="940"/>
    </location>
</feature>
<accession>A0AAE0H9L4</accession>
<organism evidence="3 4">
    <name type="scientific">Chaetomium fimeti</name>
    <dbReference type="NCBI Taxonomy" id="1854472"/>
    <lineage>
        <taxon>Eukaryota</taxon>
        <taxon>Fungi</taxon>
        <taxon>Dikarya</taxon>
        <taxon>Ascomycota</taxon>
        <taxon>Pezizomycotina</taxon>
        <taxon>Sordariomycetes</taxon>
        <taxon>Sordariomycetidae</taxon>
        <taxon>Sordariales</taxon>
        <taxon>Chaetomiaceae</taxon>
        <taxon>Chaetomium</taxon>
    </lineage>
</organism>
<gene>
    <name evidence="3" type="ORF">B0H64DRAFT_419673</name>
</gene>
<keyword evidence="1" id="KW-0175">Coiled coil</keyword>
<keyword evidence="4" id="KW-1185">Reference proteome</keyword>
<evidence type="ECO:0000256" key="1">
    <source>
        <dbReference type="SAM" id="Coils"/>
    </source>
</evidence>
<protein>
    <submittedName>
        <fullName evidence="3">Uncharacterized protein</fullName>
    </submittedName>
</protein>
<feature type="compositionally biased region" description="Low complexity" evidence="2">
    <location>
        <begin position="1011"/>
        <end position="1036"/>
    </location>
</feature>
<dbReference type="AlphaFoldDB" id="A0AAE0H9L4"/>
<feature type="compositionally biased region" description="Pro residues" evidence="2">
    <location>
        <begin position="941"/>
        <end position="951"/>
    </location>
</feature>
<name>A0AAE0H9L4_9PEZI</name>
<dbReference type="GeneID" id="87842346"/>
<feature type="compositionally biased region" description="Polar residues" evidence="2">
    <location>
        <begin position="765"/>
        <end position="775"/>
    </location>
</feature>
<feature type="compositionally biased region" description="Gly residues" evidence="2">
    <location>
        <begin position="1001"/>
        <end position="1010"/>
    </location>
</feature>
<dbReference type="EMBL" id="JAUEPN010000007">
    <property type="protein sequence ID" value="KAK3292376.1"/>
    <property type="molecule type" value="Genomic_DNA"/>
</dbReference>
<feature type="compositionally biased region" description="Pro residues" evidence="2">
    <location>
        <begin position="959"/>
        <end position="970"/>
    </location>
</feature>
<feature type="compositionally biased region" description="Polar residues" evidence="2">
    <location>
        <begin position="205"/>
        <end position="223"/>
    </location>
</feature>
<feature type="region of interest" description="Disordered" evidence="2">
    <location>
        <begin position="890"/>
        <end position="1037"/>
    </location>
</feature>
<feature type="compositionally biased region" description="Low complexity" evidence="2">
    <location>
        <begin position="978"/>
        <end position="1000"/>
    </location>
</feature>
<feature type="region of interest" description="Disordered" evidence="2">
    <location>
        <begin position="123"/>
        <end position="320"/>
    </location>
</feature>
<reference evidence="3" key="2">
    <citation type="submission" date="2023-06" db="EMBL/GenBank/DDBJ databases">
        <authorList>
            <consortium name="Lawrence Berkeley National Laboratory"/>
            <person name="Haridas S."/>
            <person name="Hensen N."/>
            <person name="Bonometti L."/>
            <person name="Westerberg I."/>
            <person name="Brannstrom I.O."/>
            <person name="Guillou S."/>
            <person name="Cros-Aarteil S."/>
            <person name="Calhoun S."/>
            <person name="Kuo A."/>
            <person name="Mondo S."/>
            <person name="Pangilinan J."/>
            <person name="Riley R."/>
            <person name="Labutti K."/>
            <person name="Andreopoulos B."/>
            <person name="Lipzen A."/>
            <person name="Chen C."/>
            <person name="Yanf M."/>
            <person name="Daum C."/>
            <person name="Ng V."/>
            <person name="Clum A."/>
            <person name="Steindorff A."/>
            <person name="Ohm R."/>
            <person name="Martin F."/>
            <person name="Silar P."/>
            <person name="Natvig D."/>
            <person name="Lalanne C."/>
            <person name="Gautier V."/>
            <person name="Ament-Velasquez S.L."/>
            <person name="Kruys A."/>
            <person name="Hutchinson M.I."/>
            <person name="Powell A.J."/>
            <person name="Barry K."/>
            <person name="Miller A.N."/>
            <person name="Grigoriev I.V."/>
            <person name="Debuchy R."/>
            <person name="Gladieux P."/>
            <person name="Thoren M.H."/>
            <person name="Johannesson H."/>
        </authorList>
    </citation>
    <scope>NUCLEOTIDE SEQUENCE</scope>
    <source>
        <strain evidence="3">CBS 168.71</strain>
    </source>
</reference>
<feature type="compositionally biased region" description="Basic and acidic residues" evidence="2">
    <location>
        <begin position="640"/>
        <end position="652"/>
    </location>
</feature>
<feature type="region of interest" description="Disordered" evidence="2">
    <location>
        <begin position="640"/>
        <end position="693"/>
    </location>
</feature>
<feature type="compositionally biased region" description="Basic and acidic residues" evidence="2">
    <location>
        <begin position="666"/>
        <end position="681"/>
    </location>
</feature>
<feature type="compositionally biased region" description="Basic residues" evidence="2">
    <location>
        <begin position="751"/>
        <end position="764"/>
    </location>
</feature>
<feature type="compositionally biased region" description="Pro residues" evidence="2">
    <location>
        <begin position="174"/>
        <end position="184"/>
    </location>
</feature>
<feature type="compositionally biased region" description="Low complexity" evidence="2">
    <location>
        <begin position="720"/>
        <end position="735"/>
    </location>
</feature>
<feature type="compositionally biased region" description="Low complexity" evidence="2">
    <location>
        <begin position="833"/>
        <end position="849"/>
    </location>
</feature>
<feature type="region of interest" description="Disordered" evidence="2">
    <location>
        <begin position="708"/>
        <end position="851"/>
    </location>
</feature>
<proteinExistence type="predicted"/>
<dbReference type="RefSeq" id="XP_062655890.1">
    <property type="nucleotide sequence ID" value="XM_062805398.1"/>
</dbReference>